<reference evidence="2 3" key="1">
    <citation type="submission" date="2021-06" db="EMBL/GenBank/DDBJ databases">
        <authorList>
            <person name="Criscuolo A."/>
        </authorList>
    </citation>
    <scope>NUCLEOTIDE SEQUENCE [LARGE SCALE GENOMIC DNA]</scope>
    <source>
        <strain evidence="3">CIP 111802</strain>
    </source>
</reference>
<feature type="domain" description="Aminoglycoside phosphotransferase" evidence="1">
    <location>
        <begin position="71"/>
        <end position="282"/>
    </location>
</feature>
<dbReference type="PANTHER" id="PTHR21064:SF6">
    <property type="entry name" value="AMINOGLYCOSIDE PHOSPHOTRANSFERASE DOMAIN-CONTAINING PROTEIN"/>
    <property type="match status" value="1"/>
</dbReference>
<sequence length="339" mass="38913">MDKQMDMLQQALAAYNLIPHCLVIETTMQKHFHGDDHFKIRIGEKAYSARFISGKRYEHDVFLPLTDTILAEQMQFIYFLNDNGIPFMRPVAALSGNAYHKFIWNGAEYRFFLFEWIEGQHITRCSPSVASKMGAMVRQLHTLVADYECSLPKISHREGSRTFLGLLEEAACAAPPECRELLLPYIADAKKHIEHAYKSTREFLMQSDLNPLNILWDDKEQLIGIIDFEHIGYTERVEALAWLVKWYSRAEGLSSHEFSPALAHSLLEGYGAADFMYPEDWERLPSLLWLTGCLNWGFVEKTRRILNQTDSAGPMKMELDAHLSKYSGRGKKLGALITD</sequence>
<dbReference type="Proteomes" id="UP000730618">
    <property type="component" value="Unassembled WGS sequence"/>
</dbReference>
<proteinExistence type="predicted"/>
<evidence type="ECO:0000313" key="2">
    <source>
        <dbReference type="EMBL" id="CAG7618147.1"/>
    </source>
</evidence>
<dbReference type="Pfam" id="PF01636">
    <property type="entry name" value="APH"/>
    <property type="match status" value="1"/>
</dbReference>
<name>A0ABM8VB14_9BACL</name>
<protein>
    <recommendedName>
        <fullName evidence="1">Aminoglycoside phosphotransferase domain-containing protein</fullName>
    </recommendedName>
</protein>
<dbReference type="EMBL" id="CAJVCE010000001">
    <property type="protein sequence ID" value="CAG7618147.1"/>
    <property type="molecule type" value="Genomic_DNA"/>
</dbReference>
<gene>
    <name evidence="2" type="ORF">PAECIP111802_00490</name>
</gene>
<evidence type="ECO:0000313" key="3">
    <source>
        <dbReference type="Proteomes" id="UP000730618"/>
    </source>
</evidence>
<dbReference type="InterPro" id="IPR002575">
    <property type="entry name" value="Aminoglycoside_PTrfase"/>
</dbReference>
<accession>A0ABM8VB14</accession>
<organism evidence="2 3">
    <name type="scientific">Paenibacillus allorhizosphaerae</name>
    <dbReference type="NCBI Taxonomy" id="2849866"/>
    <lineage>
        <taxon>Bacteria</taxon>
        <taxon>Bacillati</taxon>
        <taxon>Bacillota</taxon>
        <taxon>Bacilli</taxon>
        <taxon>Bacillales</taxon>
        <taxon>Paenibacillaceae</taxon>
        <taxon>Paenibacillus</taxon>
    </lineage>
</organism>
<keyword evidence="3" id="KW-1185">Reference proteome</keyword>
<evidence type="ECO:0000259" key="1">
    <source>
        <dbReference type="Pfam" id="PF01636"/>
    </source>
</evidence>
<dbReference type="PANTHER" id="PTHR21064">
    <property type="entry name" value="AMINOGLYCOSIDE PHOSPHOTRANSFERASE DOMAIN-CONTAINING PROTEIN-RELATED"/>
    <property type="match status" value="1"/>
</dbReference>
<dbReference type="RefSeq" id="WP_218096850.1">
    <property type="nucleotide sequence ID" value="NZ_CAJVCE010000001.1"/>
</dbReference>
<comment type="caution">
    <text evidence="2">The sequence shown here is derived from an EMBL/GenBank/DDBJ whole genome shotgun (WGS) entry which is preliminary data.</text>
</comment>
<dbReference type="InterPro" id="IPR050249">
    <property type="entry name" value="Pseudomonas-type_ThrB"/>
</dbReference>